<sequence length="130" mass="14792">MIMRMLFGCSNRSDTRGRKRKRTNGNLFSLPKIVENQCESMNALSTKRRSLWLARIKRANLDIENRNLRVCGVHFIAESNPQDINRLSDYGTNNDFTQGHVPSRAEHRSSKQARSRASTKRPCATSAGKV</sequence>
<protein>
    <submittedName>
        <fullName evidence="1">Uncharacterized protein</fullName>
    </submittedName>
</protein>
<keyword evidence="2" id="KW-1185">Reference proteome</keyword>
<dbReference type="EMBL" id="CM023478">
    <property type="protein sequence ID" value="KAH7932651.1"/>
    <property type="molecule type" value="Genomic_DNA"/>
</dbReference>
<gene>
    <name evidence="1" type="ORF">HPB49_000446</name>
</gene>
<reference evidence="1" key="1">
    <citation type="submission" date="2020-05" db="EMBL/GenBank/DDBJ databases">
        <title>Large-scale comparative analyses of tick genomes elucidate their genetic diversity and vector capacities.</title>
        <authorList>
            <person name="Jia N."/>
            <person name="Wang J."/>
            <person name="Shi W."/>
            <person name="Du L."/>
            <person name="Sun Y."/>
            <person name="Zhan W."/>
            <person name="Jiang J."/>
            <person name="Wang Q."/>
            <person name="Zhang B."/>
            <person name="Ji P."/>
            <person name="Sakyi L.B."/>
            <person name="Cui X."/>
            <person name="Yuan T."/>
            <person name="Jiang B."/>
            <person name="Yang W."/>
            <person name="Lam T.T.-Y."/>
            <person name="Chang Q."/>
            <person name="Ding S."/>
            <person name="Wang X."/>
            <person name="Zhu J."/>
            <person name="Ruan X."/>
            <person name="Zhao L."/>
            <person name="Wei J."/>
            <person name="Que T."/>
            <person name="Du C."/>
            <person name="Cheng J."/>
            <person name="Dai P."/>
            <person name="Han X."/>
            <person name="Huang E."/>
            <person name="Gao Y."/>
            <person name="Liu J."/>
            <person name="Shao H."/>
            <person name="Ye R."/>
            <person name="Li L."/>
            <person name="Wei W."/>
            <person name="Wang X."/>
            <person name="Wang C."/>
            <person name="Yang T."/>
            <person name="Huo Q."/>
            <person name="Li W."/>
            <person name="Guo W."/>
            <person name="Chen H."/>
            <person name="Zhou L."/>
            <person name="Ni X."/>
            <person name="Tian J."/>
            <person name="Zhou Y."/>
            <person name="Sheng Y."/>
            <person name="Liu T."/>
            <person name="Pan Y."/>
            <person name="Xia L."/>
            <person name="Li J."/>
            <person name="Zhao F."/>
            <person name="Cao W."/>
        </authorList>
    </citation>
    <scope>NUCLEOTIDE SEQUENCE</scope>
    <source>
        <strain evidence="1">Dsil-2018</strain>
    </source>
</reference>
<dbReference type="Proteomes" id="UP000821865">
    <property type="component" value="Chromosome 9"/>
</dbReference>
<organism evidence="1 2">
    <name type="scientific">Dermacentor silvarum</name>
    <name type="common">Tick</name>
    <dbReference type="NCBI Taxonomy" id="543639"/>
    <lineage>
        <taxon>Eukaryota</taxon>
        <taxon>Metazoa</taxon>
        <taxon>Ecdysozoa</taxon>
        <taxon>Arthropoda</taxon>
        <taxon>Chelicerata</taxon>
        <taxon>Arachnida</taxon>
        <taxon>Acari</taxon>
        <taxon>Parasitiformes</taxon>
        <taxon>Ixodida</taxon>
        <taxon>Ixodoidea</taxon>
        <taxon>Ixodidae</taxon>
        <taxon>Rhipicephalinae</taxon>
        <taxon>Dermacentor</taxon>
    </lineage>
</organism>
<evidence type="ECO:0000313" key="1">
    <source>
        <dbReference type="EMBL" id="KAH7932651.1"/>
    </source>
</evidence>
<accession>A0ACB8C0R0</accession>
<comment type="caution">
    <text evidence="1">The sequence shown here is derived from an EMBL/GenBank/DDBJ whole genome shotgun (WGS) entry which is preliminary data.</text>
</comment>
<evidence type="ECO:0000313" key="2">
    <source>
        <dbReference type="Proteomes" id="UP000821865"/>
    </source>
</evidence>
<proteinExistence type="predicted"/>
<name>A0ACB8C0R0_DERSI</name>